<keyword evidence="7" id="KW-1185">Reference proteome</keyword>
<feature type="compositionally biased region" description="Low complexity" evidence="4">
    <location>
        <begin position="22"/>
        <end position="45"/>
    </location>
</feature>
<dbReference type="InterPro" id="IPR051120">
    <property type="entry name" value="ABC_AA/LPS_Transport"/>
</dbReference>
<evidence type="ECO:0000256" key="4">
    <source>
        <dbReference type="SAM" id="MobiDB-lite"/>
    </source>
</evidence>
<accession>A0A401UXZ2</accession>
<keyword evidence="3" id="KW-0067">ATP-binding</keyword>
<evidence type="ECO:0000259" key="5">
    <source>
        <dbReference type="PROSITE" id="PS50893"/>
    </source>
</evidence>
<reference evidence="6 7" key="1">
    <citation type="submission" date="2018-11" db="EMBL/GenBank/DDBJ databases">
        <title>Draft genome sequence of Cellulomonas takizawaensis strain TKZ-21.</title>
        <authorList>
            <person name="Yamamura H."/>
            <person name="Hayashi T."/>
            <person name="Hamada M."/>
            <person name="Serisawa Y."/>
            <person name="Matsuyama K."/>
            <person name="Nakagawa Y."/>
            <person name="Otoguro M."/>
            <person name="Yanagida F."/>
            <person name="Hayakawa M."/>
        </authorList>
    </citation>
    <scope>NUCLEOTIDE SEQUENCE [LARGE SCALE GENOMIC DNA]</scope>
    <source>
        <strain evidence="6 7">TKZ-21</strain>
    </source>
</reference>
<evidence type="ECO:0000256" key="2">
    <source>
        <dbReference type="ARBA" id="ARBA00022741"/>
    </source>
</evidence>
<protein>
    <recommendedName>
        <fullName evidence="5">ABC transporter domain-containing protein</fullName>
    </recommendedName>
</protein>
<dbReference type="CDD" id="cd03219">
    <property type="entry name" value="ABC_Mj1267_LivG_branched"/>
    <property type="match status" value="1"/>
</dbReference>
<organism evidence="6 7">
    <name type="scientific">Cellulomonas algicola</name>
    <dbReference type="NCBI Taxonomy" id="2071633"/>
    <lineage>
        <taxon>Bacteria</taxon>
        <taxon>Bacillati</taxon>
        <taxon>Actinomycetota</taxon>
        <taxon>Actinomycetes</taxon>
        <taxon>Micrococcales</taxon>
        <taxon>Cellulomonadaceae</taxon>
        <taxon>Cellulomonas</taxon>
    </lineage>
</organism>
<evidence type="ECO:0000256" key="3">
    <source>
        <dbReference type="ARBA" id="ARBA00022840"/>
    </source>
</evidence>
<dbReference type="PANTHER" id="PTHR45772">
    <property type="entry name" value="CONSERVED COMPONENT OF ABC TRANSPORTER FOR NATURAL AMINO ACIDS-RELATED"/>
    <property type="match status" value="1"/>
</dbReference>
<dbReference type="PANTHER" id="PTHR45772:SF8">
    <property type="entry name" value="HIGH-AFFINITY BRANCHED-CHAIN AMINO ACID TRANSPORT ATP-BINDING PROTEIN"/>
    <property type="match status" value="1"/>
</dbReference>
<feature type="region of interest" description="Disordered" evidence="4">
    <location>
        <begin position="313"/>
        <end position="353"/>
    </location>
</feature>
<dbReference type="RefSeq" id="WP_235843365.1">
    <property type="nucleotide sequence ID" value="NZ_BHYL01000079.1"/>
</dbReference>
<dbReference type="Proteomes" id="UP000288246">
    <property type="component" value="Unassembled WGS sequence"/>
</dbReference>
<dbReference type="GO" id="GO:0005886">
    <property type="term" value="C:plasma membrane"/>
    <property type="evidence" value="ECO:0007669"/>
    <property type="project" value="TreeGrafter"/>
</dbReference>
<name>A0A401UXZ2_9CELL</name>
<dbReference type="AlphaFoldDB" id="A0A401UXZ2"/>
<gene>
    <name evidence="6" type="ORF">CTKZ_11290</name>
</gene>
<dbReference type="EMBL" id="BHYL01000079">
    <property type="protein sequence ID" value="GCD19567.1"/>
    <property type="molecule type" value="Genomic_DNA"/>
</dbReference>
<dbReference type="InterPro" id="IPR032823">
    <property type="entry name" value="BCA_ABC_TP_C"/>
</dbReference>
<dbReference type="Gene3D" id="3.40.50.300">
    <property type="entry name" value="P-loop containing nucleotide triphosphate hydrolases"/>
    <property type="match status" value="1"/>
</dbReference>
<evidence type="ECO:0000256" key="1">
    <source>
        <dbReference type="ARBA" id="ARBA00022448"/>
    </source>
</evidence>
<keyword evidence="1" id="KW-0813">Transport</keyword>
<dbReference type="Pfam" id="PF00005">
    <property type="entry name" value="ABC_tran"/>
    <property type="match status" value="1"/>
</dbReference>
<sequence>MSTERHDAAPSTHGPTGGEPVDGGTVDGRTVDGGPLDGPVDGTTGLDTEALEAVIAAPGERFRHDYLEVRDLRVVFDGFVAVDGIDLTVTQGDLRFLIGPNGAGKTTVVDAITGLAPATGSARFGGVELVGRASHRTARAGVGRTFQTASVFDELTVLQNLDIAAGASRRPWSMLRRRTDVPEHVEAALDTVGLGHVRDLPAGVLAHGQKQWLEIGMLLVQDARLVLLDEPVAGMSQSEREQTGRLLQRIGEQRTVVVVEHDMEFLRAFASSVTVLHQGSVLSEGSVAQVQADPKVVEVYLGRDAGARASAATVGGAAPATVSSSMPAGSSSTPPSAGSPSSASSPASSTEVS</sequence>
<dbReference type="GO" id="GO:0016887">
    <property type="term" value="F:ATP hydrolysis activity"/>
    <property type="evidence" value="ECO:0007669"/>
    <property type="project" value="InterPro"/>
</dbReference>
<dbReference type="InterPro" id="IPR003439">
    <property type="entry name" value="ABC_transporter-like_ATP-bd"/>
</dbReference>
<comment type="caution">
    <text evidence="6">The sequence shown here is derived from an EMBL/GenBank/DDBJ whole genome shotgun (WGS) entry which is preliminary data.</text>
</comment>
<proteinExistence type="predicted"/>
<dbReference type="SMART" id="SM00382">
    <property type="entry name" value="AAA"/>
    <property type="match status" value="1"/>
</dbReference>
<feature type="domain" description="ABC transporter" evidence="5">
    <location>
        <begin position="67"/>
        <end position="303"/>
    </location>
</feature>
<dbReference type="InterPro" id="IPR017781">
    <property type="entry name" value="ABC_transptr_urea_ATP-bd_UrtD"/>
</dbReference>
<dbReference type="Pfam" id="PF12399">
    <property type="entry name" value="BCA_ABC_TP_C"/>
    <property type="match status" value="1"/>
</dbReference>
<dbReference type="SUPFAM" id="SSF52540">
    <property type="entry name" value="P-loop containing nucleoside triphosphate hydrolases"/>
    <property type="match status" value="1"/>
</dbReference>
<dbReference type="PROSITE" id="PS50893">
    <property type="entry name" value="ABC_TRANSPORTER_2"/>
    <property type="match status" value="1"/>
</dbReference>
<evidence type="ECO:0000313" key="7">
    <source>
        <dbReference type="Proteomes" id="UP000288246"/>
    </source>
</evidence>
<dbReference type="InterPro" id="IPR003593">
    <property type="entry name" value="AAA+_ATPase"/>
</dbReference>
<dbReference type="GO" id="GO:0005524">
    <property type="term" value="F:ATP binding"/>
    <property type="evidence" value="ECO:0007669"/>
    <property type="project" value="UniProtKB-KW"/>
</dbReference>
<keyword evidence="2" id="KW-0547">Nucleotide-binding</keyword>
<dbReference type="NCBIfam" id="TIGR03411">
    <property type="entry name" value="urea_trans_UrtD"/>
    <property type="match status" value="1"/>
</dbReference>
<feature type="region of interest" description="Disordered" evidence="4">
    <location>
        <begin position="1"/>
        <end position="45"/>
    </location>
</feature>
<evidence type="ECO:0000313" key="6">
    <source>
        <dbReference type="EMBL" id="GCD19567.1"/>
    </source>
</evidence>
<dbReference type="InterPro" id="IPR027417">
    <property type="entry name" value="P-loop_NTPase"/>
</dbReference>